<organism evidence="2 3">
    <name type="scientific">Thioalkalicoccus limnaeus</name>
    <dbReference type="NCBI Taxonomy" id="120681"/>
    <lineage>
        <taxon>Bacteria</taxon>
        <taxon>Pseudomonadati</taxon>
        <taxon>Pseudomonadota</taxon>
        <taxon>Gammaproteobacteria</taxon>
        <taxon>Chromatiales</taxon>
        <taxon>Chromatiaceae</taxon>
        <taxon>Thioalkalicoccus</taxon>
    </lineage>
</organism>
<keyword evidence="3" id="KW-1185">Reference proteome</keyword>
<dbReference type="EMBL" id="JBDKXB010000005">
    <property type="protein sequence ID" value="MEY6432054.1"/>
    <property type="molecule type" value="Genomic_DNA"/>
</dbReference>
<keyword evidence="1" id="KW-0472">Membrane</keyword>
<evidence type="ECO:0000256" key="1">
    <source>
        <dbReference type="SAM" id="Phobius"/>
    </source>
</evidence>
<gene>
    <name evidence="2" type="ORF">ABC977_06475</name>
</gene>
<comment type="caution">
    <text evidence="2">The sequence shown here is derived from an EMBL/GenBank/DDBJ whole genome shotgun (WGS) entry which is preliminary data.</text>
</comment>
<sequence>MFGQVEKTVDDDLLRRVDGLRSGPAQARHHIASRAADKALAEQALGEIEDWLTRAADTTAATPMDERKRLVTKADAELCLYEPSELLKVDRVRIEDRFFRLSEGARSAWTAALKGFDDNQDNGPGYRQLLRSLTYEVAQAGANFERLTGARRQTLLFITAWSAIIFVIIGGLFLDAFSASLAAISAAGATAPTADPLDVILRSSSLTESTPGIKPTLALLLAGMLGAMVFVFQSVLVEEKLRPENKWPLLLNILVRVGFGALYALVAVIAVLTGLLPLSVPSGGPKAFMILTLVAVAAGLSDKLFGEVIGGIIEGKKAAKASPSKDKA</sequence>
<dbReference type="Proteomes" id="UP001564408">
    <property type="component" value="Unassembled WGS sequence"/>
</dbReference>
<feature type="transmembrane region" description="Helical" evidence="1">
    <location>
        <begin position="155"/>
        <end position="174"/>
    </location>
</feature>
<feature type="transmembrane region" description="Helical" evidence="1">
    <location>
        <begin position="249"/>
        <end position="275"/>
    </location>
</feature>
<name>A0ABV4BDZ9_9GAMM</name>
<keyword evidence="1" id="KW-1133">Transmembrane helix</keyword>
<accession>A0ABV4BDZ9</accession>
<evidence type="ECO:0000313" key="3">
    <source>
        <dbReference type="Proteomes" id="UP001564408"/>
    </source>
</evidence>
<evidence type="ECO:0000313" key="2">
    <source>
        <dbReference type="EMBL" id="MEY6432054.1"/>
    </source>
</evidence>
<feature type="transmembrane region" description="Helical" evidence="1">
    <location>
        <begin position="217"/>
        <end position="237"/>
    </location>
</feature>
<keyword evidence="1" id="KW-0812">Transmembrane</keyword>
<proteinExistence type="predicted"/>
<feature type="transmembrane region" description="Helical" evidence="1">
    <location>
        <begin position="287"/>
        <end position="306"/>
    </location>
</feature>
<dbReference type="RefSeq" id="WP_369666427.1">
    <property type="nucleotide sequence ID" value="NZ_JBDKXB010000005.1"/>
</dbReference>
<protein>
    <submittedName>
        <fullName evidence="2">Uncharacterized protein</fullName>
    </submittedName>
</protein>
<reference evidence="2 3" key="1">
    <citation type="submission" date="2024-05" db="EMBL/GenBank/DDBJ databases">
        <title>Genome Sequence and Characterization of the New Strain Purple Sulfur Bacterium of Genus Thioalkalicoccus.</title>
        <authorList>
            <person name="Bryantseva I.A."/>
            <person name="Kyndt J.A."/>
            <person name="Imhoff J.F."/>
        </authorList>
    </citation>
    <scope>NUCLEOTIDE SEQUENCE [LARGE SCALE GENOMIC DNA]</scope>
    <source>
        <strain evidence="2 3">Um2</strain>
    </source>
</reference>